<evidence type="ECO:0000313" key="3">
    <source>
        <dbReference type="Proteomes" id="UP000813385"/>
    </source>
</evidence>
<feature type="region of interest" description="Disordered" evidence="1">
    <location>
        <begin position="164"/>
        <end position="232"/>
    </location>
</feature>
<sequence>MGSSIRGNSPAAFSPCPRESEMPASLPVCFLQRRGEPPATPANLAVSGRAHRGLAPYQGGPVRRSRTEMTRKVSEGVMGQAGRRASMDRGEWMGSLCNCIGSRDLSPHISIVSSSRSRRKTFLGQPDKVDHFVMTDTRTPAGGELLVLRYYSAHATHTCSDLRSWGPDGESGPDAILTPRPGMNRSRLVGFGRQSAERMRGRRSKCQDGLVRPGPGPGKNPKRGTVTCHGIH</sequence>
<comment type="caution">
    <text evidence="2">The sequence shown here is derived from an EMBL/GenBank/DDBJ whole genome shotgun (WGS) entry which is preliminary data.</text>
</comment>
<evidence type="ECO:0000256" key="1">
    <source>
        <dbReference type="SAM" id="MobiDB-lite"/>
    </source>
</evidence>
<proteinExistence type="predicted"/>
<dbReference type="AlphaFoldDB" id="A0A8K0TCS3"/>
<organism evidence="2 3">
    <name type="scientific">Plectosphaerella cucumerina</name>
    <dbReference type="NCBI Taxonomy" id="40658"/>
    <lineage>
        <taxon>Eukaryota</taxon>
        <taxon>Fungi</taxon>
        <taxon>Dikarya</taxon>
        <taxon>Ascomycota</taxon>
        <taxon>Pezizomycotina</taxon>
        <taxon>Sordariomycetes</taxon>
        <taxon>Hypocreomycetidae</taxon>
        <taxon>Glomerellales</taxon>
        <taxon>Plectosphaerellaceae</taxon>
        <taxon>Plectosphaerella</taxon>
    </lineage>
</organism>
<name>A0A8K0TCS3_9PEZI</name>
<reference evidence="2" key="1">
    <citation type="journal article" date="2021" name="Nat. Commun.">
        <title>Genetic determinants of endophytism in the Arabidopsis root mycobiome.</title>
        <authorList>
            <person name="Mesny F."/>
            <person name="Miyauchi S."/>
            <person name="Thiergart T."/>
            <person name="Pickel B."/>
            <person name="Atanasova L."/>
            <person name="Karlsson M."/>
            <person name="Huettel B."/>
            <person name="Barry K.W."/>
            <person name="Haridas S."/>
            <person name="Chen C."/>
            <person name="Bauer D."/>
            <person name="Andreopoulos W."/>
            <person name="Pangilinan J."/>
            <person name="LaButti K."/>
            <person name="Riley R."/>
            <person name="Lipzen A."/>
            <person name="Clum A."/>
            <person name="Drula E."/>
            <person name="Henrissat B."/>
            <person name="Kohler A."/>
            <person name="Grigoriev I.V."/>
            <person name="Martin F.M."/>
            <person name="Hacquard S."/>
        </authorList>
    </citation>
    <scope>NUCLEOTIDE SEQUENCE</scope>
    <source>
        <strain evidence="2">MPI-CAGE-AT-0016</strain>
    </source>
</reference>
<feature type="compositionally biased region" description="Basic and acidic residues" evidence="1">
    <location>
        <begin position="65"/>
        <end position="74"/>
    </location>
</feature>
<protein>
    <submittedName>
        <fullName evidence="2">Uncharacterized protein</fullName>
    </submittedName>
</protein>
<gene>
    <name evidence="2" type="ORF">B0T11DRAFT_280434</name>
</gene>
<keyword evidence="3" id="KW-1185">Reference proteome</keyword>
<dbReference type="EMBL" id="JAGPXD010000003">
    <property type="protein sequence ID" value="KAH7362239.1"/>
    <property type="molecule type" value="Genomic_DNA"/>
</dbReference>
<feature type="region of interest" description="Disordered" evidence="1">
    <location>
        <begin position="52"/>
        <end position="85"/>
    </location>
</feature>
<evidence type="ECO:0000313" key="2">
    <source>
        <dbReference type="EMBL" id="KAH7362239.1"/>
    </source>
</evidence>
<dbReference type="Proteomes" id="UP000813385">
    <property type="component" value="Unassembled WGS sequence"/>
</dbReference>
<accession>A0A8K0TCS3</accession>